<feature type="non-terminal residue" evidence="3">
    <location>
        <position position="1"/>
    </location>
</feature>
<feature type="compositionally biased region" description="Polar residues" evidence="1">
    <location>
        <begin position="1"/>
        <end position="11"/>
    </location>
</feature>
<keyword evidence="2" id="KW-0472">Membrane</keyword>
<feature type="region of interest" description="Disordered" evidence="1">
    <location>
        <begin position="1"/>
        <end position="24"/>
    </location>
</feature>
<sequence length="79" mass="8685">RNLPSPSSPNVNFDALPVQPTLHPPPPNVNLDALPVQLTLPPPSPNVSHHKIGIWVYPLFGIGTAFLLGIGYLIWKYLR</sequence>
<feature type="transmembrane region" description="Helical" evidence="2">
    <location>
        <begin position="52"/>
        <end position="75"/>
    </location>
</feature>
<evidence type="ECO:0000313" key="3">
    <source>
        <dbReference type="EMBL" id="MCI15975.1"/>
    </source>
</evidence>
<comment type="caution">
    <text evidence="3">The sequence shown here is derived from an EMBL/GenBank/DDBJ whole genome shotgun (WGS) entry which is preliminary data.</text>
</comment>
<keyword evidence="2" id="KW-1133">Transmembrane helix</keyword>
<dbReference type="Proteomes" id="UP000265520">
    <property type="component" value="Unassembled WGS sequence"/>
</dbReference>
<keyword evidence="4" id="KW-1185">Reference proteome</keyword>
<evidence type="ECO:0000313" key="4">
    <source>
        <dbReference type="Proteomes" id="UP000265520"/>
    </source>
</evidence>
<dbReference type="EMBL" id="LXQA010098825">
    <property type="protein sequence ID" value="MCI15975.1"/>
    <property type="molecule type" value="Genomic_DNA"/>
</dbReference>
<protein>
    <submittedName>
        <fullName evidence="3">Uncharacterized protein</fullName>
    </submittedName>
</protein>
<proteinExistence type="predicted"/>
<accession>A0A392PYC7</accession>
<name>A0A392PYC7_9FABA</name>
<keyword evidence="2" id="KW-0812">Transmembrane</keyword>
<organism evidence="3 4">
    <name type="scientific">Trifolium medium</name>
    <dbReference type="NCBI Taxonomy" id="97028"/>
    <lineage>
        <taxon>Eukaryota</taxon>
        <taxon>Viridiplantae</taxon>
        <taxon>Streptophyta</taxon>
        <taxon>Embryophyta</taxon>
        <taxon>Tracheophyta</taxon>
        <taxon>Spermatophyta</taxon>
        <taxon>Magnoliopsida</taxon>
        <taxon>eudicotyledons</taxon>
        <taxon>Gunneridae</taxon>
        <taxon>Pentapetalae</taxon>
        <taxon>rosids</taxon>
        <taxon>fabids</taxon>
        <taxon>Fabales</taxon>
        <taxon>Fabaceae</taxon>
        <taxon>Papilionoideae</taxon>
        <taxon>50 kb inversion clade</taxon>
        <taxon>NPAAA clade</taxon>
        <taxon>Hologalegina</taxon>
        <taxon>IRL clade</taxon>
        <taxon>Trifolieae</taxon>
        <taxon>Trifolium</taxon>
    </lineage>
</organism>
<evidence type="ECO:0000256" key="2">
    <source>
        <dbReference type="SAM" id="Phobius"/>
    </source>
</evidence>
<evidence type="ECO:0000256" key="1">
    <source>
        <dbReference type="SAM" id="MobiDB-lite"/>
    </source>
</evidence>
<reference evidence="3 4" key="1">
    <citation type="journal article" date="2018" name="Front. Plant Sci.">
        <title>Red Clover (Trifolium pratense) and Zigzag Clover (T. medium) - A Picture of Genomic Similarities and Differences.</title>
        <authorList>
            <person name="Dluhosova J."/>
            <person name="Istvanek J."/>
            <person name="Nedelnik J."/>
            <person name="Repkova J."/>
        </authorList>
    </citation>
    <scope>NUCLEOTIDE SEQUENCE [LARGE SCALE GENOMIC DNA]</scope>
    <source>
        <strain evidence="4">cv. 10/8</strain>
        <tissue evidence="3">Leaf</tissue>
    </source>
</reference>
<dbReference type="AlphaFoldDB" id="A0A392PYC7"/>